<feature type="domain" description="PX" evidence="2">
    <location>
        <begin position="428"/>
        <end position="547"/>
    </location>
</feature>
<reference evidence="3" key="1">
    <citation type="submission" date="2012-09" db="EMBL/GenBank/DDBJ databases">
        <authorList>
            <person name="Martin A.A."/>
        </authorList>
    </citation>
    <scope>NUCLEOTIDE SEQUENCE</scope>
</reference>
<dbReference type="SUPFAM" id="SSF64268">
    <property type="entry name" value="PX domain"/>
    <property type="match status" value="1"/>
</dbReference>
<organism evidence="3 4">
    <name type="scientific">Angiostrongylus cantonensis</name>
    <name type="common">Rat lungworm</name>
    <dbReference type="NCBI Taxonomy" id="6313"/>
    <lineage>
        <taxon>Eukaryota</taxon>
        <taxon>Metazoa</taxon>
        <taxon>Ecdysozoa</taxon>
        <taxon>Nematoda</taxon>
        <taxon>Chromadorea</taxon>
        <taxon>Rhabditida</taxon>
        <taxon>Rhabditina</taxon>
        <taxon>Rhabditomorpha</taxon>
        <taxon>Strongyloidea</taxon>
        <taxon>Metastrongylidae</taxon>
        <taxon>Angiostrongylus</taxon>
    </lineage>
</organism>
<dbReference type="InterPro" id="IPR036871">
    <property type="entry name" value="PX_dom_sf"/>
</dbReference>
<dbReference type="Proteomes" id="UP000035642">
    <property type="component" value="Unassembled WGS sequence"/>
</dbReference>
<dbReference type="WBParaSite" id="ACAC_0001145801-mRNA-1">
    <property type="protein sequence ID" value="ACAC_0001145801-mRNA-1"/>
    <property type="gene ID" value="ACAC_0001145801"/>
</dbReference>
<dbReference type="PANTHER" id="PTHR22775">
    <property type="entry name" value="SORTING NEXIN"/>
    <property type="match status" value="1"/>
</dbReference>
<dbReference type="SMART" id="SM00315">
    <property type="entry name" value="RGS"/>
    <property type="match status" value="1"/>
</dbReference>
<dbReference type="SMART" id="SM00312">
    <property type="entry name" value="PX"/>
    <property type="match status" value="1"/>
</dbReference>
<evidence type="ECO:0000259" key="2">
    <source>
        <dbReference type="PROSITE" id="PS50195"/>
    </source>
</evidence>
<dbReference type="Pfam" id="PF02194">
    <property type="entry name" value="PXA"/>
    <property type="match status" value="1"/>
</dbReference>
<dbReference type="InterPro" id="IPR016137">
    <property type="entry name" value="RGS"/>
</dbReference>
<dbReference type="Gene3D" id="3.30.1520.10">
    <property type="entry name" value="Phox-like domain"/>
    <property type="match status" value="1"/>
</dbReference>
<dbReference type="Pfam" id="PF00615">
    <property type="entry name" value="RGS"/>
    <property type="match status" value="1"/>
</dbReference>
<dbReference type="PROSITE" id="PS50195">
    <property type="entry name" value="PX"/>
    <property type="match status" value="1"/>
</dbReference>
<dbReference type="PROSITE" id="PS50132">
    <property type="entry name" value="RGS"/>
    <property type="match status" value="1"/>
</dbReference>
<dbReference type="InterPro" id="IPR036305">
    <property type="entry name" value="RGS_sf"/>
</dbReference>
<dbReference type="Pfam" id="PF00787">
    <property type="entry name" value="PX"/>
    <property type="match status" value="1"/>
</dbReference>
<evidence type="ECO:0000313" key="3">
    <source>
        <dbReference type="Proteomes" id="UP000035642"/>
    </source>
</evidence>
<sequence length="672" mass="78492">MCEQTCRDNYLMNNVHKWKNYLKIVLRCAKSKEKIHESIFEILGDLPSSVNEALESLLDQIIDEYVNNWYESGISRDRDFLNEIRAHEDDCPSEFAGKINMSSWPSQSARHFLRELIVNAFLLPCLDLIADPDTINHLLIMAFDSQKAHDDTMPPNKEVLLENFIELNSQTLPDSLLQLKLSEVLRDARQYSMFRLYLQDIRGPVHELSFLAEASRIHNSMQRKDESSSQIAYDIWQLFGQFVHDSAPDRIEFDNEIVNEFKAAVECNNFPMLDKIIEKSYQIVYQRMQTDYVISFCQSDSFFGYLCGSPPVSVNELIEQRSAPKKSVTSEGTFSLAQFRYSSNFIPIFVMYLFSGARIPLPLSIMISSTKSFLLSFLIILPRTRNISKDMSTNSFQDEDETSSSSVAETSRSQPVLIIDEETRNINRWKVNISRIKKILFLLGRTVYVYVIDVERTEGKDNETKRWCIYRRFIEFYVLEMKLLEFHGDSLRFTMLPPKKTPMSRNRAFLEQHRLLFQMFLSSLCKQKVLQRSELLFAFLSSSEEFRYNLLLSDLNPWKVVKKMPGKLSREKGQHLRPFLLTLLANTLYTPEKMDFREKFEASDLRFDSSVILFASSSSKILVFAKKDLFFQSWRNGVKRLVNTLQYPRLNKHLSYLILDLLFTKLFPDECP</sequence>
<name>A0A158PBU0_ANGCA</name>
<accession>A0A158PBU0</accession>
<evidence type="ECO:0000259" key="1">
    <source>
        <dbReference type="PROSITE" id="PS50132"/>
    </source>
</evidence>
<dbReference type="Gene3D" id="1.10.167.10">
    <property type="entry name" value="Regulator of G-protein Signalling 4, domain 2"/>
    <property type="match status" value="1"/>
</dbReference>
<keyword evidence="3" id="KW-1185">Reference proteome</keyword>
<dbReference type="AlphaFoldDB" id="A0A158PBU0"/>
<dbReference type="InterPro" id="IPR001683">
    <property type="entry name" value="PX_dom"/>
</dbReference>
<feature type="domain" description="RGS" evidence="1">
    <location>
        <begin position="180"/>
        <end position="306"/>
    </location>
</feature>
<reference evidence="4" key="2">
    <citation type="submission" date="2016-04" db="UniProtKB">
        <authorList>
            <consortium name="WormBaseParasite"/>
        </authorList>
    </citation>
    <scope>IDENTIFICATION</scope>
</reference>
<proteinExistence type="predicted"/>
<dbReference type="SUPFAM" id="SSF48097">
    <property type="entry name" value="Regulator of G-protein signaling, RGS"/>
    <property type="match status" value="1"/>
</dbReference>
<dbReference type="InterPro" id="IPR003114">
    <property type="entry name" value="Phox_assoc"/>
</dbReference>
<dbReference type="STRING" id="6313.A0A158PBU0"/>
<evidence type="ECO:0000313" key="4">
    <source>
        <dbReference type="WBParaSite" id="ACAC_0001145801-mRNA-1"/>
    </source>
</evidence>
<dbReference type="PANTHER" id="PTHR22775:SF44">
    <property type="entry name" value="SORTING NEXIN-14"/>
    <property type="match status" value="1"/>
</dbReference>
<dbReference type="GO" id="GO:0035091">
    <property type="term" value="F:phosphatidylinositol binding"/>
    <property type="evidence" value="ECO:0007669"/>
    <property type="project" value="InterPro"/>
</dbReference>
<dbReference type="InterPro" id="IPR044926">
    <property type="entry name" value="RGS_subdomain_2"/>
</dbReference>
<protein>
    <submittedName>
        <fullName evidence="4">Sorting nexin-14</fullName>
    </submittedName>
</protein>